<name>A0A0F8ZCP7_9ZZZZ</name>
<evidence type="ECO:0000313" key="1">
    <source>
        <dbReference type="EMBL" id="KKK91518.1"/>
    </source>
</evidence>
<sequence length="50" mass="5693">MKNQILPDLEKLKQYIELQSKIQPVTSFVDNVEQELNDSLECASGSCPIR</sequence>
<reference evidence="1" key="1">
    <citation type="journal article" date="2015" name="Nature">
        <title>Complex archaea that bridge the gap between prokaryotes and eukaryotes.</title>
        <authorList>
            <person name="Spang A."/>
            <person name="Saw J.H."/>
            <person name="Jorgensen S.L."/>
            <person name="Zaremba-Niedzwiedzka K."/>
            <person name="Martijn J."/>
            <person name="Lind A.E."/>
            <person name="van Eijk R."/>
            <person name="Schleper C."/>
            <person name="Guy L."/>
            <person name="Ettema T.J."/>
        </authorList>
    </citation>
    <scope>NUCLEOTIDE SEQUENCE</scope>
</reference>
<dbReference type="AlphaFoldDB" id="A0A0F8ZCP7"/>
<proteinExistence type="predicted"/>
<dbReference type="EMBL" id="LAZR01048617">
    <property type="protein sequence ID" value="KKK91518.1"/>
    <property type="molecule type" value="Genomic_DNA"/>
</dbReference>
<protein>
    <submittedName>
        <fullName evidence="1">Uncharacterized protein</fullName>
    </submittedName>
</protein>
<comment type="caution">
    <text evidence="1">The sequence shown here is derived from an EMBL/GenBank/DDBJ whole genome shotgun (WGS) entry which is preliminary data.</text>
</comment>
<organism evidence="1">
    <name type="scientific">marine sediment metagenome</name>
    <dbReference type="NCBI Taxonomy" id="412755"/>
    <lineage>
        <taxon>unclassified sequences</taxon>
        <taxon>metagenomes</taxon>
        <taxon>ecological metagenomes</taxon>
    </lineage>
</organism>
<gene>
    <name evidence="1" type="ORF">LCGC14_2712160</name>
</gene>
<accession>A0A0F8ZCP7</accession>